<dbReference type="InterPro" id="IPR029069">
    <property type="entry name" value="HotDog_dom_sf"/>
</dbReference>
<evidence type="ECO:0000256" key="1">
    <source>
        <dbReference type="SAM" id="Phobius"/>
    </source>
</evidence>
<feature type="transmembrane region" description="Helical" evidence="1">
    <location>
        <begin position="12"/>
        <end position="33"/>
    </location>
</feature>
<gene>
    <name evidence="2" type="ORF">TUM4438_26200</name>
</gene>
<dbReference type="Proteomes" id="UP000887104">
    <property type="component" value="Unassembled WGS sequence"/>
</dbReference>
<keyword evidence="3" id="KW-1185">Reference proteome</keyword>
<dbReference type="EMBL" id="BPEY01000046">
    <property type="protein sequence ID" value="GIU47327.1"/>
    <property type="molecule type" value="Genomic_DNA"/>
</dbReference>
<dbReference type="Gene3D" id="3.10.129.10">
    <property type="entry name" value="Hotdog Thioesterase"/>
    <property type="match status" value="1"/>
</dbReference>
<dbReference type="InterPro" id="IPR051490">
    <property type="entry name" value="THEM6_lcsJ_thioesterase"/>
</dbReference>
<keyword evidence="1" id="KW-0472">Membrane</keyword>
<dbReference type="Pfam" id="PF13279">
    <property type="entry name" value="4HBT_2"/>
    <property type="match status" value="1"/>
</dbReference>
<dbReference type="CDD" id="cd00586">
    <property type="entry name" value="4HBT"/>
    <property type="match status" value="1"/>
</dbReference>
<protein>
    <submittedName>
        <fullName evidence="2">Thioesterase</fullName>
    </submittedName>
</protein>
<keyword evidence="1" id="KW-0812">Transmembrane</keyword>
<comment type="caution">
    <text evidence="2">The sequence shown here is derived from an EMBL/GenBank/DDBJ whole genome shotgun (WGS) entry which is preliminary data.</text>
</comment>
<dbReference type="PANTHER" id="PTHR12475:SF4">
    <property type="entry name" value="PROTEIN THEM6"/>
    <property type="match status" value="1"/>
</dbReference>
<evidence type="ECO:0000313" key="2">
    <source>
        <dbReference type="EMBL" id="GIU47327.1"/>
    </source>
</evidence>
<accession>A0ABQ4PIW7</accession>
<organism evidence="2 3">
    <name type="scientific">Shewanella sairae</name>
    <dbReference type="NCBI Taxonomy" id="190310"/>
    <lineage>
        <taxon>Bacteria</taxon>
        <taxon>Pseudomonadati</taxon>
        <taxon>Pseudomonadota</taxon>
        <taxon>Gammaproteobacteria</taxon>
        <taxon>Alteromonadales</taxon>
        <taxon>Shewanellaceae</taxon>
        <taxon>Shewanella</taxon>
    </lineage>
</organism>
<sequence length="218" mass="25394">MVCFVSHLLSGMTFVSLAILFKDVGCIAMNLYFRLVWLFLWRIRHCNKIDFLGTSKITYRALPSDCDINFHLTNSRYPAFMDLARTYMMAEMGFLKRFIKLGWMPIVNAAEFTYIRDIKPFAKFDIETKLVGWDEKYFYIEQRFVSERGLHCIAHVRGVFVCKRKQVPIPTMLAEVGFNEPAPEMPAEVVKWKAFLQLKKDRNLPPAPSEPIEFKSAS</sequence>
<name>A0ABQ4PIW7_9GAMM</name>
<reference evidence="2" key="1">
    <citation type="submission" date="2021-05" db="EMBL/GenBank/DDBJ databases">
        <title>Molecular characterization for Shewanella algae harboring chromosomal blaOXA-55-like strains isolated from clinical and environment sample.</title>
        <authorList>
            <person name="Ohama Y."/>
            <person name="Aoki K."/>
            <person name="Harada S."/>
            <person name="Moriya K."/>
            <person name="Ishii Y."/>
            <person name="Tateda K."/>
        </authorList>
    </citation>
    <scope>NUCLEOTIDE SEQUENCE</scope>
    <source>
        <strain evidence="2">JCM 11563</strain>
    </source>
</reference>
<proteinExistence type="predicted"/>
<dbReference type="PANTHER" id="PTHR12475">
    <property type="match status" value="1"/>
</dbReference>
<evidence type="ECO:0000313" key="3">
    <source>
        <dbReference type="Proteomes" id="UP000887104"/>
    </source>
</evidence>
<keyword evidence="1" id="KW-1133">Transmembrane helix</keyword>
<dbReference type="SUPFAM" id="SSF54637">
    <property type="entry name" value="Thioesterase/thiol ester dehydrase-isomerase"/>
    <property type="match status" value="1"/>
</dbReference>